<keyword evidence="1" id="KW-0732">Signal</keyword>
<accession>A0AAJ0BM48</accession>
<feature type="chain" id="PRO_5042588763" evidence="1">
    <location>
        <begin position="22"/>
        <end position="110"/>
    </location>
</feature>
<sequence>MFASTKTMFGVLLAHLGTSHAVFLCTGFNTSTNGCSASTCTEYFISMGENILVPPTECIYNTALDTGFNLLVCDENNTCADMRKSTPTVAIDGFFNWHCPGTVSITRIGD</sequence>
<evidence type="ECO:0000313" key="3">
    <source>
        <dbReference type="Proteomes" id="UP001239445"/>
    </source>
</evidence>
<comment type="caution">
    <text evidence="2">The sequence shown here is derived from an EMBL/GenBank/DDBJ whole genome shotgun (WGS) entry which is preliminary data.</text>
</comment>
<dbReference type="Proteomes" id="UP001239445">
    <property type="component" value="Unassembled WGS sequence"/>
</dbReference>
<evidence type="ECO:0000256" key="1">
    <source>
        <dbReference type="SAM" id="SignalP"/>
    </source>
</evidence>
<gene>
    <name evidence="2" type="ORF">QBC47DRAFT_398192</name>
</gene>
<keyword evidence="3" id="KW-1185">Reference proteome</keyword>
<feature type="signal peptide" evidence="1">
    <location>
        <begin position="1"/>
        <end position="21"/>
    </location>
</feature>
<organism evidence="2 3">
    <name type="scientific">Echria macrotheca</name>
    <dbReference type="NCBI Taxonomy" id="438768"/>
    <lineage>
        <taxon>Eukaryota</taxon>
        <taxon>Fungi</taxon>
        <taxon>Dikarya</taxon>
        <taxon>Ascomycota</taxon>
        <taxon>Pezizomycotina</taxon>
        <taxon>Sordariomycetes</taxon>
        <taxon>Sordariomycetidae</taxon>
        <taxon>Sordariales</taxon>
        <taxon>Schizotheciaceae</taxon>
        <taxon>Echria</taxon>
    </lineage>
</organism>
<evidence type="ECO:0000313" key="2">
    <source>
        <dbReference type="EMBL" id="KAK1759382.1"/>
    </source>
</evidence>
<dbReference type="AlphaFoldDB" id="A0AAJ0BM48"/>
<proteinExistence type="predicted"/>
<reference evidence="2" key="1">
    <citation type="submission" date="2023-06" db="EMBL/GenBank/DDBJ databases">
        <title>Genome-scale phylogeny and comparative genomics of the fungal order Sordariales.</title>
        <authorList>
            <consortium name="Lawrence Berkeley National Laboratory"/>
            <person name="Hensen N."/>
            <person name="Bonometti L."/>
            <person name="Westerberg I."/>
            <person name="Brannstrom I.O."/>
            <person name="Guillou S."/>
            <person name="Cros-Aarteil S."/>
            <person name="Calhoun S."/>
            <person name="Haridas S."/>
            <person name="Kuo A."/>
            <person name="Mondo S."/>
            <person name="Pangilinan J."/>
            <person name="Riley R."/>
            <person name="Labutti K."/>
            <person name="Andreopoulos B."/>
            <person name="Lipzen A."/>
            <person name="Chen C."/>
            <person name="Yanf M."/>
            <person name="Daum C."/>
            <person name="Ng V."/>
            <person name="Clum A."/>
            <person name="Steindorff A."/>
            <person name="Ohm R."/>
            <person name="Martin F."/>
            <person name="Silar P."/>
            <person name="Natvig D."/>
            <person name="Lalanne C."/>
            <person name="Gautier V."/>
            <person name="Ament-Velasquez S.L."/>
            <person name="Kruys A."/>
            <person name="Hutchinson M.I."/>
            <person name="Powell A.J."/>
            <person name="Barry K."/>
            <person name="Miller A.N."/>
            <person name="Grigoriev I.V."/>
            <person name="Debuchy R."/>
            <person name="Gladieux P."/>
            <person name="Thoren M.H."/>
            <person name="Johannesson H."/>
        </authorList>
    </citation>
    <scope>NUCLEOTIDE SEQUENCE</scope>
    <source>
        <strain evidence="2">PSN4</strain>
    </source>
</reference>
<protein>
    <submittedName>
        <fullName evidence="2">Uncharacterized protein</fullName>
    </submittedName>
</protein>
<name>A0AAJ0BM48_9PEZI</name>
<dbReference type="EMBL" id="MU839828">
    <property type="protein sequence ID" value="KAK1759382.1"/>
    <property type="molecule type" value="Genomic_DNA"/>
</dbReference>